<name>A0A267F8M7_9PLAT</name>
<feature type="compositionally biased region" description="Low complexity" evidence="5">
    <location>
        <begin position="250"/>
        <end position="261"/>
    </location>
</feature>
<proteinExistence type="predicted"/>
<evidence type="ECO:0000256" key="5">
    <source>
        <dbReference type="SAM" id="MobiDB-lite"/>
    </source>
</evidence>
<evidence type="ECO:0008006" key="10">
    <source>
        <dbReference type="Google" id="ProtNLM"/>
    </source>
</evidence>
<comment type="caution">
    <text evidence="8">The sequence shown here is derived from an EMBL/GenBank/DDBJ whole genome shotgun (WGS) entry which is preliminary data.</text>
</comment>
<dbReference type="Pfam" id="PF11461">
    <property type="entry name" value="RILP"/>
    <property type="match status" value="1"/>
</dbReference>
<dbReference type="GO" id="GO:0051959">
    <property type="term" value="F:dynein light intermediate chain binding"/>
    <property type="evidence" value="ECO:0007669"/>
    <property type="project" value="TreeGrafter"/>
</dbReference>
<dbReference type="Pfam" id="PF09744">
    <property type="entry name" value="RH1"/>
    <property type="match status" value="1"/>
</dbReference>
<dbReference type="GO" id="GO:0005737">
    <property type="term" value="C:cytoplasm"/>
    <property type="evidence" value="ECO:0007669"/>
    <property type="project" value="TreeGrafter"/>
</dbReference>
<dbReference type="GO" id="GO:0046983">
    <property type="term" value="F:protein dimerization activity"/>
    <property type="evidence" value="ECO:0007669"/>
    <property type="project" value="InterPro"/>
</dbReference>
<dbReference type="PANTHER" id="PTHR21502:SF4">
    <property type="entry name" value="RILP-LIKE PROTEIN HOMOLOG"/>
    <property type="match status" value="1"/>
</dbReference>
<dbReference type="OrthoDB" id="10069524at2759"/>
<feature type="non-terminal residue" evidence="8">
    <location>
        <position position="1"/>
    </location>
</feature>
<gene>
    <name evidence="8" type="ORF">BOX15_Mlig006771g1</name>
</gene>
<dbReference type="InterPro" id="IPR034743">
    <property type="entry name" value="RH1"/>
</dbReference>
<feature type="compositionally biased region" description="Polar residues" evidence="5">
    <location>
        <begin position="268"/>
        <end position="280"/>
    </location>
</feature>
<evidence type="ECO:0000256" key="1">
    <source>
        <dbReference type="ARBA" id="ARBA00022448"/>
    </source>
</evidence>
<dbReference type="AlphaFoldDB" id="A0A267F8M7"/>
<dbReference type="GO" id="GO:0015031">
    <property type="term" value="P:protein transport"/>
    <property type="evidence" value="ECO:0007669"/>
    <property type="project" value="UniProtKB-KW"/>
</dbReference>
<evidence type="ECO:0000256" key="4">
    <source>
        <dbReference type="SAM" id="Coils"/>
    </source>
</evidence>
<dbReference type="InterPro" id="IPR021563">
    <property type="entry name" value="RILP_dimer"/>
</dbReference>
<evidence type="ECO:0000313" key="8">
    <source>
        <dbReference type="EMBL" id="PAA70131.1"/>
    </source>
</evidence>
<accession>A0A267F8M7</accession>
<dbReference type="Gene3D" id="6.10.230.10">
    <property type="match status" value="1"/>
</dbReference>
<evidence type="ECO:0000256" key="3">
    <source>
        <dbReference type="ARBA" id="ARBA00023054"/>
    </source>
</evidence>
<keyword evidence="1" id="KW-0813">Transport</keyword>
<feature type="coiled-coil region" evidence="4">
    <location>
        <begin position="159"/>
        <end position="207"/>
    </location>
</feature>
<feature type="region of interest" description="Disordered" evidence="5">
    <location>
        <begin position="250"/>
        <end position="297"/>
    </location>
</feature>
<feature type="region of interest" description="Disordered" evidence="5">
    <location>
        <begin position="76"/>
        <end position="97"/>
    </location>
</feature>
<dbReference type="Gene3D" id="1.20.58.1770">
    <property type="match status" value="1"/>
</dbReference>
<dbReference type="PROSITE" id="PS51777">
    <property type="entry name" value="RH2"/>
    <property type="match status" value="1"/>
</dbReference>
<feature type="coiled-coil region" evidence="4">
    <location>
        <begin position="332"/>
        <end position="359"/>
    </location>
</feature>
<dbReference type="GO" id="GO:0031267">
    <property type="term" value="F:small GTPase binding"/>
    <property type="evidence" value="ECO:0007669"/>
    <property type="project" value="TreeGrafter"/>
</dbReference>
<organism evidence="8 9">
    <name type="scientific">Macrostomum lignano</name>
    <dbReference type="NCBI Taxonomy" id="282301"/>
    <lineage>
        <taxon>Eukaryota</taxon>
        <taxon>Metazoa</taxon>
        <taxon>Spiralia</taxon>
        <taxon>Lophotrochozoa</taxon>
        <taxon>Platyhelminthes</taxon>
        <taxon>Rhabditophora</taxon>
        <taxon>Macrostomorpha</taxon>
        <taxon>Macrostomida</taxon>
        <taxon>Macrostomidae</taxon>
        <taxon>Macrostomum</taxon>
    </lineage>
</organism>
<dbReference type="PANTHER" id="PTHR21502">
    <property type="entry name" value="ZINC FINGER PROTEIN DZIP1"/>
    <property type="match status" value="1"/>
</dbReference>
<feature type="domain" description="RH1" evidence="6">
    <location>
        <begin position="1"/>
        <end position="95"/>
    </location>
</feature>
<dbReference type="SUPFAM" id="SSF161256">
    <property type="entry name" value="RILP dimerisation region"/>
    <property type="match status" value="1"/>
</dbReference>
<dbReference type="Proteomes" id="UP000215902">
    <property type="component" value="Unassembled WGS sequence"/>
</dbReference>
<sequence length="418" mass="45826">GQLTMAVVSTVADVYDAASAIGKDFELLIDRYGPDCVSGLMPKVIGVLEELESVTSQREDDARRLAELERCQERLDQERRARQSDRARHERELEQSEDLWRGEAKDLSDALARCQEENKRLLAAAASSASQKAELNDGTIAADRDGAARLQQMPDLQGMAKLKATIEAQRDEIRRLQRDLAQCQTDSEALQSQSDRLARANAEYRRRHSVSSRQAQRLLESQADLEARLAASDQALRLAAEAGTTAEGCADAATQTADQDASGVAGVSDSQTELKPSSPKTAAASKDSGQTHQSPEPALMTQEQLMERLRQDGKLVIDKSDPNRPRFTLCELRDVLTERNELKVRLIEVEEELVAYKQASEKAAAAAAAASAATVAPEDAPVQGPINREPDEKLFPQDVGSRIGIKHFFQGLLDRVQN</sequence>
<keyword evidence="3 4" id="KW-0175">Coiled coil</keyword>
<dbReference type="GO" id="GO:0060271">
    <property type="term" value="P:cilium assembly"/>
    <property type="evidence" value="ECO:0007669"/>
    <property type="project" value="TreeGrafter"/>
</dbReference>
<evidence type="ECO:0000313" key="9">
    <source>
        <dbReference type="Proteomes" id="UP000215902"/>
    </source>
</evidence>
<evidence type="ECO:0000259" key="7">
    <source>
        <dbReference type="PROSITE" id="PS51777"/>
    </source>
</evidence>
<evidence type="ECO:0000256" key="2">
    <source>
        <dbReference type="ARBA" id="ARBA00022927"/>
    </source>
</evidence>
<evidence type="ECO:0000259" key="6">
    <source>
        <dbReference type="PROSITE" id="PS51776"/>
    </source>
</evidence>
<dbReference type="InterPro" id="IPR051241">
    <property type="entry name" value="DZIP_RILPL"/>
</dbReference>
<dbReference type="CDD" id="cd14445">
    <property type="entry name" value="RILP-like"/>
    <property type="match status" value="1"/>
</dbReference>
<feature type="domain" description="RH2" evidence="7">
    <location>
        <begin position="324"/>
        <end position="406"/>
    </location>
</feature>
<dbReference type="InterPro" id="IPR034744">
    <property type="entry name" value="RH2"/>
</dbReference>
<reference evidence="8 9" key="1">
    <citation type="submission" date="2017-06" db="EMBL/GenBank/DDBJ databases">
        <title>A platform for efficient transgenesis in Macrostomum lignano, a flatworm model organism for stem cell research.</title>
        <authorList>
            <person name="Berezikov E."/>
        </authorList>
    </citation>
    <scope>NUCLEOTIDE SEQUENCE [LARGE SCALE GENOMIC DNA]</scope>
    <source>
        <strain evidence="8">DV1</strain>
        <tissue evidence="8">Whole organism</tissue>
    </source>
</reference>
<keyword evidence="2" id="KW-0653">Protein transport</keyword>
<protein>
    <recommendedName>
        <fullName evidence="10">RH1 domain-containing protein</fullName>
    </recommendedName>
</protein>
<keyword evidence="9" id="KW-1185">Reference proteome</keyword>
<dbReference type="GO" id="GO:0036064">
    <property type="term" value="C:ciliary basal body"/>
    <property type="evidence" value="ECO:0007669"/>
    <property type="project" value="TreeGrafter"/>
</dbReference>
<dbReference type="STRING" id="282301.A0A267F8M7"/>
<dbReference type="PROSITE" id="PS51776">
    <property type="entry name" value="RH1"/>
    <property type="match status" value="1"/>
</dbReference>
<dbReference type="EMBL" id="NIVC01001264">
    <property type="protein sequence ID" value="PAA70131.1"/>
    <property type="molecule type" value="Genomic_DNA"/>
</dbReference>